<dbReference type="AlphaFoldDB" id="A0A498H1X5"/>
<comment type="similarity">
    <text evidence="4">Belongs to the eukaryotic ribosomal protein eL30 family.</text>
</comment>
<dbReference type="GO" id="GO:0006412">
    <property type="term" value="P:translation"/>
    <property type="evidence" value="ECO:0007669"/>
    <property type="project" value="UniProtKB-UniRule"/>
</dbReference>
<evidence type="ECO:0000256" key="2">
    <source>
        <dbReference type="ARBA" id="ARBA00023274"/>
    </source>
</evidence>
<dbReference type="InterPro" id="IPR004038">
    <property type="entry name" value="Ribosomal_eL8/eL30/eS12/Gad45"/>
</dbReference>
<dbReference type="GO" id="GO:0003723">
    <property type="term" value="F:RNA binding"/>
    <property type="evidence" value="ECO:0007669"/>
    <property type="project" value="InterPro"/>
</dbReference>
<name>A0A498H1X5_9EURY</name>
<evidence type="ECO:0000256" key="1">
    <source>
        <dbReference type="ARBA" id="ARBA00022980"/>
    </source>
</evidence>
<sequence>MDFNTSLRKAVKTGNVLLGQNKTKDCIQEGKAKLVVVAENCPGNFKTFINEQDETPVYVYSGSSVQLGKACGMPFVVSALAVIEPGESDILNIKRV</sequence>
<dbReference type="RefSeq" id="WP_128692723.1">
    <property type="nucleotide sequence ID" value="NZ_LHQS01000001.1"/>
</dbReference>
<protein>
    <recommendedName>
        <fullName evidence="3 4">Large ribosomal subunit protein eL30</fullName>
    </recommendedName>
</protein>
<dbReference type="InterPro" id="IPR039109">
    <property type="entry name" value="Ribosomal_eL30-like"/>
</dbReference>
<keyword evidence="1 4" id="KW-0689">Ribosomal protein</keyword>
<dbReference type="Gene3D" id="3.30.1330.30">
    <property type="match status" value="1"/>
</dbReference>
<dbReference type="InterPro" id="IPR029064">
    <property type="entry name" value="Ribosomal_eL30-like_sf"/>
</dbReference>
<dbReference type="SUPFAM" id="SSF55315">
    <property type="entry name" value="L30e-like"/>
    <property type="match status" value="1"/>
</dbReference>
<evidence type="ECO:0000313" key="7">
    <source>
        <dbReference type="Proteomes" id="UP000290932"/>
    </source>
</evidence>
<evidence type="ECO:0000256" key="4">
    <source>
        <dbReference type="HAMAP-Rule" id="MF_00481"/>
    </source>
</evidence>
<dbReference type="GO" id="GO:0003735">
    <property type="term" value="F:structural constituent of ribosome"/>
    <property type="evidence" value="ECO:0007669"/>
    <property type="project" value="InterPro"/>
</dbReference>
<dbReference type="PANTHER" id="PTHR11449">
    <property type="entry name" value="RIBOSOMAL PROTEIN L30"/>
    <property type="match status" value="1"/>
</dbReference>
<reference evidence="6 7" key="1">
    <citation type="journal article" date="2015" name="Int. J. Syst. Evol. Microbiol.">
        <title>Methanoculleus taiwanensis sp. nov., a methanogen isolated from deep marine sediment at the deformation front area near Taiwan.</title>
        <authorList>
            <person name="Weng C.Y."/>
            <person name="Chen S.C."/>
            <person name="Lai M.C."/>
            <person name="Wu S.Y."/>
            <person name="Lin S."/>
            <person name="Yang T.F."/>
            <person name="Chen P.C."/>
        </authorList>
    </citation>
    <scope>NUCLEOTIDE SEQUENCE [LARGE SCALE GENOMIC DNA]</scope>
    <source>
        <strain evidence="6 7">CYW4</strain>
    </source>
</reference>
<keyword evidence="2 4" id="KW-0687">Ribonucleoprotein</keyword>
<dbReference type="InterPro" id="IPR000231">
    <property type="entry name" value="Ribosomal_eL30"/>
</dbReference>
<keyword evidence="7" id="KW-1185">Reference proteome</keyword>
<organism evidence="6 7">
    <name type="scientific">Methanoculleus taiwanensis</name>
    <dbReference type="NCBI Taxonomy" id="1550565"/>
    <lineage>
        <taxon>Archaea</taxon>
        <taxon>Methanobacteriati</taxon>
        <taxon>Methanobacteriota</taxon>
        <taxon>Stenosarchaea group</taxon>
        <taxon>Methanomicrobia</taxon>
        <taxon>Methanomicrobiales</taxon>
        <taxon>Methanomicrobiaceae</taxon>
        <taxon>Methanoculleus</taxon>
    </lineage>
</organism>
<gene>
    <name evidence="4" type="primary">rpl30e</name>
    <name evidence="6" type="ORF">ABH15_02185</name>
</gene>
<accession>A0A498H1X5</accession>
<dbReference type="HAMAP" id="MF_00481">
    <property type="entry name" value="Ribosomal_eL30"/>
    <property type="match status" value="1"/>
</dbReference>
<dbReference type="EMBL" id="LHQS01000001">
    <property type="protein sequence ID" value="RXE56971.1"/>
    <property type="molecule type" value="Genomic_DNA"/>
</dbReference>
<evidence type="ECO:0000313" key="6">
    <source>
        <dbReference type="EMBL" id="RXE56971.1"/>
    </source>
</evidence>
<evidence type="ECO:0000256" key="3">
    <source>
        <dbReference type="ARBA" id="ARBA00035231"/>
    </source>
</evidence>
<feature type="domain" description="Ribosomal protein eL8/eL30/eS12/Gadd45" evidence="5">
    <location>
        <begin position="3"/>
        <end position="91"/>
    </location>
</feature>
<dbReference type="Proteomes" id="UP000290932">
    <property type="component" value="Unassembled WGS sequence"/>
</dbReference>
<dbReference type="Pfam" id="PF01248">
    <property type="entry name" value="Ribosomal_L7Ae"/>
    <property type="match status" value="1"/>
</dbReference>
<comment type="caution">
    <text evidence="6">The sequence shown here is derived from an EMBL/GenBank/DDBJ whole genome shotgun (WGS) entry which is preliminary data.</text>
</comment>
<evidence type="ECO:0000259" key="5">
    <source>
        <dbReference type="Pfam" id="PF01248"/>
    </source>
</evidence>
<proteinExistence type="inferred from homology"/>
<dbReference type="NCBIfam" id="NF002172">
    <property type="entry name" value="PRK01018.1"/>
    <property type="match status" value="1"/>
</dbReference>
<dbReference type="OrthoDB" id="10759at2157"/>
<dbReference type="GO" id="GO:0022625">
    <property type="term" value="C:cytosolic large ribosomal subunit"/>
    <property type="evidence" value="ECO:0007669"/>
    <property type="project" value="InterPro"/>
</dbReference>